<dbReference type="InterPro" id="IPR051637">
    <property type="entry name" value="Ank_repeat_dom-contain_49"/>
</dbReference>
<evidence type="ECO:0000256" key="2">
    <source>
        <dbReference type="ARBA" id="ARBA00023043"/>
    </source>
</evidence>
<feature type="repeat" description="ANK" evidence="3">
    <location>
        <begin position="104"/>
        <end position="136"/>
    </location>
</feature>
<dbReference type="PROSITE" id="PS50088">
    <property type="entry name" value="ANK_REPEAT"/>
    <property type="match status" value="3"/>
</dbReference>
<comment type="caution">
    <text evidence="4">The sequence shown here is derived from an EMBL/GenBank/DDBJ whole genome shotgun (WGS) entry which is preliminary data.</text>
</comment>
<dbReference type="PRINTS" id="PR01415">
    <property type="entry name" value="ANKYRIN"/>
</dbReference>
<dbReference type="OrthoDB" id="5622506at2"/>
<dbReference type="SMART" id="SM00248">
    <property type="entry name" value="ANK"/>
    <property type="match status" value="3"/>
</dbReference>
<evidence type="ECO:0000256" key="1">
    <source>
        <dbReference type="ARBA" id="ARBA00022737"/>
    </source>
</evidence>
<dbReference type="AlphaFoldDB" id="A0A179D155"/>
<dbReference type="InterPro" id="IPR036770">
    <property type="entry name" value="Ankyrin_rpt-contain_sf"/>
</dbReference>
<dbReference type="EMBL" id="LWLG01000031">
    <property type="protein sequence ID" value="OAQ19780.1"/>
    <property type="molecule type" value="Genomic_DNA"/>
</dbReference>
<evidence type="ECO:0000313" key="5">
    <source>
        <dbReference type="Proteomes" id="UP000078390"/>
    </source>
</evidence>
<dbReference type="SUPFAM" id="SSF48403">
    <property type="entry name" value="Ankyrin repeat"/>
    <property type="match status" value="1"/>
</dbReference>
<dbReference type="Gene3D" id="1.25.40.20">
    <property type="entry name" value="Ankyrin repeat-containing domain"/>
    <property type="match status" value="2"/>
</dbReference>
<keyword evidence="2 3" id="KW-0040">ANK repeat</keyword>
<organism evidence="4 5">
    <name type="scientific">Thermosulfurimonas dismutans</name>
    <dbReference type="NCBI Taxonomy" id="999894"/>
    <lineage>
        <taxon>Bacteria</taxon>
        <taxon>Pseudomonadati</taxon>
        <taxon>Thermodesulfobacteriota</taxon>
        <taxon>Thermodesulfobacteria</taxon>
        <taxon>Thermodesulfobacteriales</taxon>
        <taxon>Thermodesulfobacteriaceae</taxon>
        <taxon>Thermosulfurimonas</taxon>
    </lineage>
</organism>
<evidence type="ECO:0000256" key="3">
    <source>
        <dbReference type="PROSITE-ProRule" id="PRU00023"/>
    </source>
</evidence>
<dbReference type="Proteomes" id="UP000078390">
    <property type="component" value="Unassembled WGS sequence"/>
</dbReference>
<reference evidence="4 5" key="1">
    <citation type="submission" date="2016-04" db="EMBL/GenBank/DDBJ databases">
        <title>Genome analysis of Thermosulfurimonas dismutans, the first thermophilic sulfur-disproportionating bacterium of the phylum Thermodesulfobacteria.</title>
        <authorList>
            <person name="Mardanov A.V."/>
            <person name="Beletsky A.V."/>
            <person name="Kadnikov V.V."/>
            <person name="Slobodkin A.I."/>
            <person name="Ravin N.V."/>
        </authorList>
    </citation>
    <scope>NUCLEOTIDE SEQUENCE [LARGE SCALE GENOMIC DNA]</scope>
    <source>
        <strain evidence="4 5">S95</strain>
    </source>
</reference>
<sequence>MRKYRDVDLKKAIFIAVGTGKVKDFVQLLEKVKLSQKDKNDLLYLAAMKGNALMVSLLLGEGAHVKARSEDGITPLHCAAKRGDADVVKILLEHGADVNARDKKGDTPLHRAAWEGNTEVVKVLLEYGADVNARSKISKKLPGHTPLLWSCSKRSCRCSEGAS</sequence>
<evidence type="ECO:0000313" key="4">
    <source>
        <dbReference type="EMBL" id="OAQ19780.1"/>
    </source>
</evidence>
<accession>A0A179D155</accession>
<feature type="repeat" description="ANK" evidence="3">
    <location>
        <begin position="71"/>
        <end position="103"/>
    </location>
</feature>
<dbReference type="PANTHER" id="PTHR24180:SF45">
    <property type="entry name" value="POLY [ADP-RIBOSE] POLYMERASE TANKYRASE"/>
    <property type="match status" value="1"/>
</dbReference>
<gene>
    <name evidence="4" type="ORF">TDIS_2131</name>
</gene>
<protein>
    <submittedName>
        <fullName evidence="4">Ankyrin repeat protein</fullName>
    </submittedName>
</protein>
<dbReference type="RefSeq" id="WP_068671852.1">
    <property type="nucleotide sequence ID" value="NZ_LWLG01000031.1"/>
</dbReference>
<dbReference type="PROSITE" id="PS50297">
    <property type="entry name" value="ANK_REP_REGION"/>
    <property type="match status" value="2"/>
</dbReference>
<dbReference type="Pfam" id="PF12796">
    <property type="entry name" value="Ank_2"/>
    <property type="match status" value="1"/>
</dbReference>
<name>A0A179D155_9BACT</name>
<proteinExistence type="predicted"/>
<feature type="repeat" description="ANK" evidence="3">
    <location>
        <begin position="38"/>
        <end position="70"/>
    </location>
</feature>
<dbReference type="STRING" id="999894.TDIS_2131"/>
<keyword evidence="1" id="KW-0677">Repeat</keyword>
<dbReference type="InterPro" id="IPR002110">
    <property type="entry name" value="Ankyrin_rpt"/>
</dbReference>
<dbReference type="PANTHER" id="PTHR24180">
    <property type="entry name" value="CYCLIN-DEPENDENT KINASE INHIBITOR 2C-RELATED"/>
    <property type="match status" value="1"/>
</dbReference>
<keyword evidence="5" id="KW-1185">Reference proteome</keyword>